<dbReference type="CDD" id="cd01401">
    <property type="entry name" value="PncB_like"/>
    <property type="match status" value="1"/>
</dbReference>
<organism evidence="11 13">
    <name type="scientific">Orrella dioscoreae</name>
    <dbReference type="NCBI Taxonomy" id="1851544"/>
    <lineage>
        <taxon>Bacteria</taxon>
        <taxon>Pseudomonadati</taxon>
        <taxon>Pseudomonadota</taxon>
        <taxon>Betaproteobacteria</taxon>
        <taxon>Burkholderiales</taxon>
        <taxon>Alcaligenaceae</taxon>
        <taxon>Orrella</taxon>
    </lineage>
</organism>
<feature type="domain" description="Nicotinate/nicotinamide phosphoribosyltransferase" evidence="9">
    <location>
        <begin position="172"/>
        <end position="398"/>
    </location>
</feature>
<comment type="catalytic activity">
    <reaction evidence="7 8">
        <text>5-phospho-alpha-D-ribose 1-diphosphate + nicotinate + ATP + H2O = nicotinate beta-D-ribonucleotide + ADP + phosphate + diphosphate</text>
        <dbReference type="Rhea" id="RHEA:36163"/>
        <dbReference type="ChEBI" id="CHEBI:15377"/>
        <dbReference type="ChEBI" id="CHEBI:30616"/>
        <dbReference type="ChEBI" id="CHEBI:32544"/>
        <dbReference type="ChEBI" id="CHEBI:33019"/>
        <dbReference type="ChEBI" id="CHEBI:43474"/>
        <dbReference type="ChEBI" id="CHEBI:57502"/>
        <dbReference type="ChEBI" id="CHEBI:58017"/>
        <dbReference type="ChEBI" id="CHEBI:456216"/>
        <dbReference type="EC" id="6.3.4.21"/>
    </reaction>
</comment>
<name>A0A1C3K3R6_9BURK</name>
<dbReference type="PANTHER" id="PTHR11098">
    <property type="entry name" value="NICOTINATE PHOSPHORIBOSYLTRANSFERASE"/>
    <property type="match status" value="1"/>
</dbReference>
<evidence type="ECO:0000256" key="6">
    <source>
        <dbReference type="ARBA" id="ARBA00022642"/>
    </source>
</evidence>
<feature type="domain" description="Nicotinate phosphoribosyltransferase N-terminal" evidence="10">
    <location>
        <begin position="16"/>
        <end position="136"/>
    </location>
</feature>
<evidence type="ECO:0000259" key="9">
    <source>
        <dbReference type="Pfam" id="PF04095"/>
    </source>
</evidence>
<evidence type="ECO:0000313" key="13">
    <source>
        <dbReference type="Proteomes" id="UP000078558"/>
    </source>
</evidence>
<dbReference type="PANTHER" id="PTHR11098:SF1">
    <property type="entry name" value="NICOTINATE PHOSPHORIBOSYLTRANSFERASE"/>
    <property type="match status" value="1"/>
</dbReference>
<keyword evidence="4 7" id="KW-0597">Phosphoprotein</keyword>
<gene>
    <name evidence="7" type="primary">pncB</name>
    <name evidence="11" type="ORF">ODI_00766</name>
    <name evidence="12" type="ORF">ODI_R1402</name>
</gene>
<keyword evidence="11" id="KW-0328">Glycosyltransferase</keyword>
<dbReference type="Pfam" id="PF17767">
    <property type="entry name" value="NAPRTase_N"/>
    <property type="match status" value="1"/>
</dbReference>
<evidence type="ECO:0000313" key="11">
    <source>
        <dbReference type="EMBL" id="SBT26140.1"/>
    </source>
</evidence>
<dbReference type="NCBIfam" id="NF003704">
    <property type="entry name" value="PRK05321.1"/>
    <property type="match status" value="1"/>
</dbReference>
<dbReference type="STRING" id="1851544.ODI_00766"/>
<keyword evidence="13" id="KW-1185">Reference proteome</keyword>
<dbReference type="HAMAP" id="MF_00570">
    <property type="entry name" value="NAPRTase"/>
    <property type="match status" value="1"/>
</dbReference>
<comment type="pathway">
    <text evidence="1 7 8">Cofactor biosynthesis; NAD(+) biosynthesis; nicotinate D-ribonucleotide from nicotinate: step 1/1.</text>
</comment>
<dbReference type="GO" id="GO:0034355">
    <property type="term" value="P:NAD+ biosynthetic process via the salvage pathway"/>
    <property type="evidence" value="ECO:0007669"/>
    <property type="project" value="TreeGrafter"/>
</dbReference>
<keyword evidence="5 7" id="KW-0436">Ligase</keyword>
<dbReference type="InterPro" id="IPR040727">
    <property type="entry name" value="NAPRTase_N"/>
</dbReference>
<dbReference type="GO" id="GO:0005829">
    <property type="term" value="C:cytosol"/>
    <property type="evidence" value="ECO:0007669"/>
    <property type="project" value="TreeGrafter"/>
</dbReference>
<dbReference type="PIRSF" id="PIRSF000484">
    <property type="entry name" value="NAPRT"/>
    <property type="match status" value="1"/>
</dbReference>
<proteinExistence type="inferred from homology"/>
<dbReference type="InterPro" id="IPR041525">
    <property type="entry name" value="N/Namide_PRibTrfase"/>
</dbReference>
<dbReference type="Gene3D" id="3.20.140.10">
    <property type="entry name" value="nicotinate phosphoribosyltransferase"/>
    <property type="match status" value="1"/>
</dbReference>
<evidence type="ECO:0000256" key="2">
    <source>
        <dbReference type="ARBA" id="ARBA00010897"/>
    </source>
</evidence>
<dbReference type="Pfam" id="PF04095">
    <property type="entry name" value="NAPRTase"/>
    <property type="match status" value="1"/>
</dbReference>
<protein>
    <recommendedName>
        <fullName evidence="3 7">Nicotinate phosphoribosyltransferase</fullName>
        <shortName evidence="7">NAPRTase</shortName>
        <ecNumber evidence="3 7">6.3.4.21</ecNumber>
    </recommendedName>
</protein>
<dbReference type="InterPro" id="IPR036068">
    <property type="entry name" value="Nicotinate_pribotase-like_C"/>
</dbReference>
<evidence type="ECO:0000256" key="4">
    <source>
        <dbReference type="ARBA" id="ARBA00022553"/>
    </source>
</evidence>
<comment type="function">
    <text evidence="7 8">Catalyzes the synthesis of beta-nicotinate D-ribonucleotide from nicotinate and 5-phospho-D-ribose 1-phosphate at the expense of ATP.</text>
</comment>
<sequence>MVAEILAALMIINSLLDTDLYKFSMMQVVLHHFPAAQVEYRYKCRTPGINLVPYLDEIRSEIQALCRLRFTESELEYLGGLRFIKSDFIDFLGLFHLPEKSIFVGEGEQPGEISITVKGPWLHTILFEIPVLAIVNEVYFRNTRQPPDWEEGRKRLRDKMNLVLEAEDLSAFRVAEYGTRRRLSRAWHDEVVRELKACMGAHFAGSSNVLQAKEHGVTPLGTMGHEYLQACQALGPRLRDSQVFALETWAREYRGDLGIALSDVYGTDAFLRDFDMYFCKLFDGARHDSGDPFIWGERMLAHYQANRTDSRNKTLVFSDALTFPLAIELTRRFAGRCKVSFGIGTNLTNDFGHQPLQIVMKMVRCNGQPVAKVSDSPEKTMCDDPAYLAYLRQVFQLPPA</sequence>
<dbReference type="EMBL" id="FLRC01000027">
    <property type="protein sequence ID" value="SBT26140.1"/>
    <property type="molecule type" value="Genomic_DNA"/>
</dbReference>
<evidence type="ECO:0000256" key="1">
    <source>
        <dbReference type="ARBA" id="ARBA00004952"/>
    </source>
</evidence>
<dbReference type="AlphaFoldDB" id="A0A1C3K3R6"/>
<dbReference type="InterPro" id="IPR007229">
    <property type="entry name" value="Nic_PRibTrfase-Fam"/>
</dbReference>
<evidence type="ECO:0000256" key="7">
    <source>
        <dbReference type="HAMAP-Rule" id="MF_00570"/>
    </source>
</evidence>
<reference evidence="12 13" key="2">
    <citation type="submission" date="2017-08" db="EMBL/GenBank/DDBJ databases">
        <authorList>
            <person name="de Groot N.N."/>
        </authorList>
    </citation>
    <scope>NUCLEOTIDE SEQUENCE [LARGE SCALE GENOMIC DNA]</scope>
    <source>
        <strain evidence="12">Orrdi1</strain>
    </source>
</reference>
<keyword evidence="6 7" id="KW-0662">Pyridine nucleotide biosynthesis</keyword>
<feature type="modified residue" description="Phosphohistidine; by autocatalysis" evidence="7">
    <location>
        <position position="225"/>
    </location>
</feature>
<dbReference type="GO" id="GO:0004516">
    <property type="term" value="F:nicotinate phosphoribosyltransferase activity"/>
    <property type="evidence" value="ECO:0007669"/>
    <property type="project" value="UniProtKB-UniRule"/>
</dbReference>
<dbReference type="GO" id="GO:0016757">
    <property type="term" value="F:glycosyltransferase activity"/>
    <property type="evidence" value="ECO:0007669"/>
    <property type="project" value="UniProtKB-KW"/>
</dbReference>
<dbReference type="SUPFAM" id="SSF54675">
    <property type="entry name" value="Nicotinate/Quinolinate PRTase N-terminal domain-like"/>
    <property type="match status" value="1"/>
</dbReference>
<dbReference type="EMBL" id="LT907988">
    <property type="protein sequence ID" value="SOE48376.1"/>
    <property type="molecule type" value="Genomic_DNA"/>
</dbReference>
<dbReference type="InterPro" id="IPR006406">
    <property type="entry name" value="Nic_PRibTrfase"/>
</dbReference>
<dbReference type="SUPFAM" id="SSF51690">
    <property type="entry name" value="Nicotinate/Quinolinate PRTase C-terminal domain-like"/>
    <property type="match status" value="1"/>
</dbReference>
<evidence type="ECO:0000256" key="3">
    <source>
        <dbReference type="ARBA" id="ARBA00013236"/>
    </source>
</evidence>
<evidence type="ECO:0000256" key="8">
    <source>
        <dbReference type="RuleBase" id="RU003838"/>
    </source>
</evidence>
<keyword evidence="11" id="KW-0808">Transferase</keyword>
<dbReference type="NCBIfam" id="TIGR01514">
    <property type="entry name" value="NAPRTase"/>
    <property type="match status" value="1"/>
</dbReference>
<dbReference type="EC" id="6.3.4.21" evidence="3 7"/>
<dbReference type="UniPathway" id="UPA00253">
    <property type="reaction ID" value="UER00457"/>
</dbReference>
<evidence type="ECO:0000256" key="5">
    <source>
        <dbReference type="ARBA" id="ARBA00022598"/>
    </source>
</evidence>
<reference evidence="11 13" key="1">
    <citation type="submission" date="2016-06" db="EMBL/GenBank/DDBJ databases">
        <authorList>
            <person name="Kjaerup R.B."/>
            <person name="Dalgaard T.S."/>
            <person name="Juul-Madsen H.R."/>
        </authorList>
    </citation>
    <scope>NUCLEOTIDE SEQUENCE [LARGE SCALE GENOMIC DNA]</scope>
    <source>
        <strain evidence="11">Orrdi1</strain>
    </source>
</reference>
<comment type="PTM">
    <text evidence="7 8">Transiently phosphorylated on a His residue during the reaction cycle. Phosphorylation strongly increases the affinity for substrates and increases the rate of nicotinate D-ribonucleotide production. Dephosphorylation regenerates the low-affinity form of the enzyme, leading to product release.</text>
</comment>
<evidence type="ECO:0000259" key="10">
    <source>
        <dbReference type="Pfam" id="PF17767"/>
    </source>
</evidence>
<dbReference type="Proteomes" id="UP000078558">
    <property type="component" value="Chromosome I"/>
</dbReference>
<evidence type="ECO:0000313" key="12">
    <source>
        <dbReference type="EMBL" id="SOE48376.1"/>
    </source>
</evidence>
<dbReference type="KEGG" id="odi:ODI_R1402"/>
<comment type="similarity">
    <text evidence="2 7 8">Belongs to the NAPRTase family.</text>
</comment>
<accession>A0A1C3K3R6</accession>